<feature type="transmembrane region" description="Helical" evidence="10">
    <location>
        <begin position="244"/>
        <end position="268"/>
    </location>
</feature>
<feature type="compositionally biased region" description="Polar residues" evidence="9">
    <location>
        <begin position="14"/>
        <end position="28"/>
    </location>
</feature>
<feature type="compositionally biased region" description="Basic residues" evidence="9">
    <location>
        <begin position="90"/>
        <end position="101"/>
    </location>
</feature>
<feature type="transmembrane region" description="Helical" evidence="10">
    <location>
        <begin position="218"/>
        <end position="238"/>
    </location>
</feature>
<evidence type="ECO:0000256" key="1">
    <source>
        <dbReference type="ARBA" id="ARBA00003420"/>
    </source>
</evidence>
<proteinExistence type="inferred from homology"/>
<evidence type="ECO:0000256" key="3">
    <source>
        <dbReference type="ARBA" id="ARBA00010425"/>
    </source>
</evidence>
<sequence>MGLSAGNHHRRRSSALTGNNHIRTQPSSSERRDDSLRPHGDRWDEQEPLTAEDTDVSDLSSSAVETRELDEMSSDDDHYDEETGLTASQKRQRRRRRRQRRKLDARIADTKSSRYAFFQLGLADRNVLRKLLVNAGLILLWYFFSLSISIYNKWMFSESDVVFPFPLFTTSLHMAVQFSLAALLLWIFPSLRPRHPPDSLENSPAEGMKESEPVLTKFFYLTRLVPCGAATSLDIGLGNMSLKFISLTFLTMCKSSALAFVLIFAFLFRLESPSFKLIIVIATMTIGVVMMVAGETAFNALGFGLVIASAFFSGFRWGLTQILLLRHPATSNPFSTLFLLTPVMFVSLISIALAVEGPVEIHKGYLNLAEKHGDVTGAFLLIFPGVLAFCMISSEFALLKRSSVVTLSICGIFKEVVTISAAGVIFHDQLTAVNVSGLVITISSIGAYNYMKISRMRSEAAAMNAWSRDGTPDSDSEDGDLTGPENGDYRQVADEENDLTSSSPAGRFNDDLQSSSIHDHRRSFRVRPSGAMHGLNVLTTPIPEDEDDSSPIKSAPPTITSMAEAGFPPHLHPPNRGGFTWSSVCLITLASSEPNPEPSITHYSLFSMIPTFSTSFIYSHILMVPFFFSFTLMWRLARRLCLFARW</sequence>
<reference evidence="12" key="1">
    <citation type="submission" date="2022-11" db="EMBL/GenBank/DDBJ databases">
        <authorList>
            <person name="Petersen C."/>
        </authorList>
    </citation>
    <scope>NUCLEOTIDE SEQUENCE</scope>
    <source>
        <strain evidence="12">IBT 23319</strain>
    </source>
</reference>
<feature type="compositionally biased region" description="Acidic residues" evidence="9">
    <location>
        <begin position="46"/>
        <end position="56"/>
    </location>
</feature>
<evidence type="ECO:0000256" key="9">
    <source>
        <dbReference type="SAM" id="MobiDB-lite"/>
    </source>
</evidence>
<evidence type="ECO:0000256" key="7">
    <source>
        <dbReference type="ARBA" id="ARBA00022989"/>
    </source>
</evidence>
<feature type="transmembrane region" description="Helical" evidence="10">
    <location>
        <begin position="616"/>
        <end position="637"/>
    </location>
</feature>
<keyword evidence="5 10" id="KW-0812">Transmembrane</keyword>
<feature type="compositionally biased region" description="Acidic residues" evidence="9">
    <location>
        <begin position="71"/>
        <end position="83"/>
    </location>
</feature>
<keyword evidence="8 10" id="KW-0472">Membrane</keyword>
<feature type="transmembrane region" description="Helical" evidence="10">
    <location>
        <begin position="337"/>
        <end position="355"/>
    </location>
</feature>
<feature type="domain" description="Sugar phosphate transporter" evidence="11">
    <location>
        <begin position="136"/>
        <end position="448"/>
    </location>
</feature>
<feature type="transmembrane region" description="Helical" evidence="10">
    <location>
        <begin position="131"/>
        <end position="151"/>
    </location>
</feature>
<evidence type="ECO:0000256" key="2">
    <source>
        <dbReference type="ARBA" id="ARBA00004477"/>
    </source>
</evidence>
<dbReference type="PANTHER" id="PTHR11132">
    <property type="entry name" value="SOLUTE CARRIER FAMILY 35"/>
    <property type="match status" value="1"/>
</dbReference>
<dbReference type="OrthoDB" id="18894at2759"/>
<dbReference type="GeneID" id="81381596"/>
<evidence type="ECO:0000256" key="8">
    <source>
        <dbReference type="ARBA" id="ARBA00023136"/>
    </source>
</evidence>
<keyword evidence="6" id="KW-0256">Endoplasmic reticulum</keyword>
<comment type="similarity">
    <text evidence="3">Belongs to the TPT transporter family. SLC35D subfamily.</text>
</comment>
<feature type="transmembrane region" description="Helical" evidence="10">
    <location>
        <begin position="275"/>
        <end position="294"/>
    </location>
</feature>
<feature type="transmembrane region" description="Helical" evidence="10">
    <location>
        <begin position="375"/>
        <end position="392"/>
    </location>
</feature>
<dbReference type="InterPro" id="IPR050186">
    <property type="entry name" value="TPT_transporter"/>
</dbReference>
<feature type="transmembrane region" description="Helical" evidence="10">
    <location>
        <begin position="163"/>
        <end position="188"/>
    </location>
</feature>
<dbReference type="EMBL" id="JAPQKT010000003">
    <property type="protein sequence ID" value="KAJ5234341.1"/>
    <property type="molecule type" value="Genomic_DNA"/>
</dbReference>
<dbReference type="GO" id="GO:0005789">
    <property type="term" value="C:endoplasmic reticulum membrane"/>
    <property type="evidence" value="ECO:0007669"/>
    <property type="project" value="UniProtKB-SubCell"/>
</dbReference>
<evidence type="ECO:0000313" key="12">
    <source>
        <dbReference type="EMBL" id="KAJ5234341.1"/>
    </source>
</evidence>
<evidence type="ECO:0000256" key="5">
    <source>
        <dbReference type="ARBA" id="ARBA00022692"/>
    </source>
</evidence>
<name>A0A9W9P2Z1_PENCI</name>
<feature type="compositionally biased region" description="Basic and acidic residues" evidence="9">
    <location>
        <begin position="29"/>
        <end position="45"/>
    </location>
</feature>
<feature type="region of interest" description="Disordered" evidence="9">
    <location>
        <begin position="464"/>
        <end position="525"/>
    </location>
</feature>
<keyword evidence="13" id="KW-1185">Reference proteome</keyword>
<comment type="subcellular location">
    <subcellularLocation>
        <location evidence="2">Endoplasmic reticulum membrane</location>
        <topology evidence="2">Multi-pass membrane protein</topology>
    </subcellularLocation>
</comment>
<evidence type="ECO:0000256" key="6">
    <source>
        <dbReference type="ARBA" id="ARBA00022824"/>
    </source>
</evidence>
<accession>A0A9W9P2Z1</accession>
<comment type="function">
    <text evidence="1">Involved in the import of GDP-mannose from the cytoplasm into the Golgi lumen.</text>
</comment>
<comment type="caution">
    <text evidence="12">The sequence shown here is derived from an EMBL/GenBank/DDBJ whole genome shotgun (WGS) entry which is preliminary data.</text>
</comment>
<evidence type="ECO:0000256" key="4">
    <source>
        <dbReference type="ARBA" id="ARBA00011182"/>
    </source>
</evidence>
<dbReference type="Proteomes" id="UP001147733">
    <property type="component" value="Unassembled WGS sequence"/>
</dbReference>
<evidence type="ECO:0000256" key="10">
    <source>
        <dbReference type="SAM" id="Phobius"/>
    </source>
</evidence>
<feature type="transmembrane region" description="Helical" evidence="10">
    <location>
        <begin position="404"/>
        <end position="426"/>
    </location>
</feature>
<gene>
    <name evidence="12" type="ORF">N7469_003509</name>
</gene>
<dbReference type="InterPro" id="IPR004853">
    <property type="entry name" value="Sugar_P_trans_dom"/>
</dbReference>
<feature type="transmembrane region" description="Helical" evidence="10">
    <location>
        <begin position="300"/>
        <end position="325"/>
    </location>
</feature>
<dbReference type="Pfam" id="PF03151">
    <property type="entry name" value="TPT"/>
    <property type="match status" value="1"/>
</dbReference>
<dbReference type="AlphaFoldDB" id="A0A9W9P2Z1"/>
<protein>
    <recommendedName>
        <fullName evidence="11">Sugar phosphate transporter domain-containing protein</fullName>
    </recommendedName>
</protein>
<feature type="region of interest" description="Disordered" evidence="9">
    <location>
        <begin position="1"/>
        <end position="103"/>
    </location>
</feature>
<evidence type="ECO:0000259" key="11">
    <source>
        <dbReference type="Pfam" id="PF03151"/>
    </source>
</evidence>
<evidence type="ECO:0000313" key="13">
    <source>
        <dbReference type="Proteomes" id="UP001147733"/>
    </source>
</evidence>
<feature type="transmembrane region" description="Helical" evidence="10">
    <location>
        <begin position="432"/>
        <end position="451"/>
    </location>
</feature>
<reference evidence="12" key="2">
    <citation type="journal article" date="2023" name="IMA Fungus">
        <title>Comparative genomic study of the Penicillium genus elucidates a diverse pangenome and 15 lateral gene transfer events.</title>
        <authorList>
            <person name="Petersen C."/>
            <person name="Sorensen T."/>
            <person name="Nielsen M.R."/>
            <person name="Sondergaard T.E."/>
            <person name="Sorensen J.L."/>
            <person name="Fitzpatrick D.A."/>
            <person name="Frisvad J.C."/>
            <person name="Nielsen K.L."/>
        </authorList>
    </citation>
    <scope>NUCLEOTIDE SEQUENCE</scope>
    <source>
        <strain evidence="12">IBT 23319</strain>
    </source>
</reference>
<dbReference type="RefSeq" id="XP_056501841.1">
    <property type="nucleotide sequence ID" value="XM_056642429.1"/>
</dbReference>
<organism evidence="12 13">
    <name type="scientific">Penicillium citrinum</name>
    <dbReference type="NCBI Taxonomy" id="5077"/>
    <lineage>
        <taxon>Eukaryota</taxon>
        <taxon>Fungi</taxon>
        <taxon>Dikarya</taxon>
        <taxon>Ascomycota</taxon>
        <taxon>Pezizomycotina</taxon>
        <taxon>Eurotiomycetes</taxon>
        <taxon>Eurotiomycetidae</taxon>
        <taxon>Eurotiales</taxon>
        <taxon>Aspergillaceae</taxon>
        <taxon>Penicillium</taxon>
    </lineage>
</organism>
<keyword evidence="7 10" id="KW-1133">Transmembrane helix</keyword>
<comment type="subunit">
    <text evidence="4">Homooligomer.</text>
</comment>